<dbReference type="OrthoDB" id="2281372at2759"/>
<dbReference type="Proteomes" id="UP001150904">
    <property type="component" value="Unassembled WGS sequence"/>
</dbReference>
<reference evidence="3" key="2">
    <citation type="journal article" date="2023" name="IMA Fungus">
        <title>Comparative genomic study of the Penicillium genus elucidates a diverse pangenome and 15 lateral gene transfer events.</title>
        <authorList>
            <person name="Petersen C."/>
            <person name="Sorensen T."/>
            <person name="Nielsen M.R."/>
            <person name="Sondergaard T.E."/>
            <person name="Sorensen J.L."/>
            <person name="Fitzpatrick D.A."/>
            <person name="Frisvad J.C."/>
            <person name="Nielsen K.L."/>
        </authorList>
    </citation>
    <scope>NUCLEOTIDE SEQUENCE</scope>
    <source>
        <strain evidence="3">IBT 15544</strain>
    </source>
</reference>
<feature type="compositionally biased region" description="Low complexity" evidence="1">
    <location>
        <begin position="130"/>
        <end position="151"/>
    </location>
</feature>
<proteinExistence type="predicted"/>
<evidence type="ECO:0008006" key="5">
    <source>
        <dbReference type="Google" id="ProtNLM"/>
    </source>
</evidence>
<evidence type="ECO:0000313" key="4">
    <source>
        <dbReference type="Proteomes" id="UP001150904"/>
    </source>
</evidence>
<dbReference type="GeneID" id="83178108"/>
<feature type="signal peptide" evidence="2">
    <location>
        <begin position="1"/>
        <end position="18"/>
    </location>
</feature>
<sequence length="189" mass="19398">MKLSIFFIAALLGEAACAYKLGDKATGETDPDVIENCSRWANDIASGDTCKKLESDFDIDYLQLHEWNPSLVMDPCNPIEGWSYCVGSPSKTNSLAGLVGTEAPTLKNPNYTGSSSSASASASATAVSSANSSTNTSSTATANSTSNAASNISESPSAQKTGNAISFGVANVPAVMVSVALSVLTLQLN</sequence>
<feature type="chain" id="PRO_5040783886" description="LysM domain-containing protein" evidence="2">
    <location>
        <begin position="19"/>
        <end position="189"/>
    </location>
</feature>
<dbReference type="InterPro" id="IPR036779">
    <property type="entry name" value="LysM_dom_sf"/>
</dbReference>
<name>A0A9W9N2N8_9EURO</name>
<evidence type="ECO:0000256" key="2">
    <source>
        <dbReference type="SAM" id="SignalP"/>
    </source>
</evidence>
<keyword evidence="4" id="KW-1185">Reference proteome</keyword>
<organism evidence="3 4">
    <name type="scientific">Penicillium cinerascens</name>
    <dbReference type="NCBI Taxonomy" id="70096"/>
    <lineage>
        <taxon>Eukaryota</taxon>
        <taxon>Fungi</taxon>
        <taxon>Dikarya</taxon>
        <taxon>Ascomycota</taxon>
        <taxon>Pezizomycotina</taxon>
        <taxon>Eurotiomycetes</taxon>
        <taxon>Eurotiomycetidae</taxon>
        <taxon>Eurotiales</taxon>
        <taxon>Aspergillaceae</taxon>
        <taxon>Penicillium</taxon>
    </lineage>
</organism>
<evidence type="ECO:0000256" key="1">
    <source>
        <dbReference type="SAM" id="MobiDB-lite"/>
    </source>
</evidence>
<accession>A0A9W9N2N8</accession>
<reference evidence="3" key="1">
    <citation type="submission" date="2022-12" db="EMBL/GenBank/DDBJ databases">
        <authorList>
            <person name="Petersen C."/>
        </authorList>
    </citation>
    <scope>NUCLEOTIDE SEQUENCE</scope>
    <source>
        <strain evidence="3">IBT 15544</strain>
    </source>
</reference>
<evidence type="ECO:0000313" key="3">
    <source>
        <dbReference type="EMBL" id="KAJ5212099.1"/>
    </source>
</evidence>
<comment type="caution">
    <text evidence="3">The sequence shown here is derived from an EMBL/GenBank/DDBJ whole genome shotgun (WGS) entry which is preliminary data.</text>
</comment>
<dbReference type="Gene3D" id="3.10.350.10">
    <property type="entry name" value="LysM domain"/>
    <property type="match status" value="1"/>
</dbReference>
<protein>
    <recommendedName>
        <fullName evidence="5">LysM domain-containing protein</fullName>
    </recommendedName>
</protein>
<keyword evidence="2" id="KW-0732">Signal</keyword>
<dbReference type="AlphaFoldDB" id="A0A9W9N2N8"/>
<gene>
    <name evidence="3" type="ORF">N7498_003745</name>
</gene>
<dbReference type="EMBL" id="JAPQKR010000008">
    <property type="protein sequence ID" value="KAJ5212099.1"/>
    <property type="molecule type" value="Genomic_DNA"/>
</dbReference>
<feature type="region of interest" description="Disordered" evidence="1">
    <location>
        <begin position="130"/>
        <end position="157"/>
    </location>
</feature>
<dbReference type="RefSeq" id="XP_058310269.1">
    <property type="nucleotide sequence ID" value="XM_058450807.1"/>
</dbReference>